<protein>
    <submittedName>
        <fullName evidence="1">Uncharacterized protein</fullName>
    </submittedName>
</protein>
<reference evidence="1 2" key="1">
    <citation type="submission" date="2023-07" db="EMBL/GenBank/DDBJ databases">
        <title>Sequencing the genomes of 1000 actinobacteria strains.</title>
        <authorList>
            <person name="Klenk H.-P."/>
        </authorList>
    </citation>
    <scope>NUCLEOTIDE SEQUENCE [LARGE SCALE GENOMIC DNA]</scope>
    <source>
        <strain evidence="1 2">DSM 44109</strain>
    </source>
</reference>
<accession>A0ABT9RIQ0</accession>
<organism evidence="1 2">
    <name type="scientific">Streptosporangium brasiliense</name>
    <dbReference type="NCBI Taxonomy" id="47480"/>
    <lineage>
        <taxon>Bacteria</taxon>
        <taxon>Bacillati</taxon>
        <taxon>Actinomycetota</taxon>
        <taxon>Actinomycetes</taxon>
        <taxon>Streptosporangiales</taxon>
        <taxon>Streptosporangiaceae</taxon>
        <taxon>Streptosporangium</taxon>
    </lineage>
</organism>
<name>A0ABT9RIQ0_9ACTN</name>
<evidence type="ECO:0000313" key="2">
    <source>
        <dbReference type="Proteomes" id="UP001230426"/>
    </source>
</evidence>
<sequence>MAPAPRGPPPLSAGKALTVRVAADAFLGSLDSPNTPRSYAIGVGRTAERLGEVRSPALNVNLFAEDPY</sequence>
<keyword evidence="2" id="KW-1185">Reference proteome</keyword>
<gene>
    <name evidence="1" type="ORF">J2S55_008435</name>
</gene>
<dbReference type="EMBL" id="JAUSRB010000002">
    <property type="protein sequence ID" value="MDP9869169.1"/>
    <property type="molecule type" value="Genomic_DNA"/>
</dbReference>
<dbReference type="RefSeq" id="WP_306872757.1">
    <property type="nucleotide sequence ID" value="NZ_JAUSRB010000002.1"/>
</dbReference>
<proteinExistence type="predicted"/>
<dbReference type="Proteomes" id="UP001230426">
    <property type="component" value="Unassembled WGS sequence"/>
</dbReference>
<comment type="caution">
    <text evidence="1">The sequence shown here is derived from an EMBL/GenBank/DDBJ whole genome shotgun (WGS) entry which is preliminary data.</text>
</comment>
<evidence type="ECO:0000313" key="1">
    <source>
        <dbReference type="EMBL" id="MDP9869169.1"/>
    </source>
</evidence>